<dbReference type="InterPro" id="IPR042094">
    <property type="entry name" value="T2SS_GspF_sf"/>
</dbReference>
<dbReference type="Gene3D" id="1.20.81.30">
    <property type="entry name" value="Type II secretion system (T2SS), domain F"/>
    <property type="match status" value="2"/>
</dbReference>
<evidence type="ECO:0000256" key="3">
    <source>
        <dbReference type="ARBA" id="ARBA00022475"/>
    </source>
</evidence>
<evidence type="ECO:0000313" key="10">
    <source>
        <dbReference type="Proteomes" id="UP000619170"/>
    </source>
</evidence>
<evidence type="ECO:0000256" key="6">
    <source>
        <dbReference type="ARBA" id="ARBA00023136"/>
    </source>
</evidence>
<feature type="domain" description="Type II secretion system protein GspF" evidence="8">
    <location>
        <begin position="269"/>
        <end position="390"/>
    </location>
</feature>
<keyword evidence="6 7" id="KW-0472">Membrane</keyword>
<feature type="transmembrane region" description="Helical" evidence="7">
    <location>
        <begin position="168"/>
        <end position="188"/>
    </location>
</feature>
<comment type="similarity">
    <text evidence="2">Belongs to the GSP F family.</text>
</comment>
<reference evidence="9 10" key="1">
    <citation type="submission" date="2020-10" db="EMBL/GenBank/DDBJ databases">
        <authorList>
            <person name="Mohd Rani F."/>
        </authorList>
    </citation>
    <scope>NUCLEOTIDE SEQUENCE [LARGE SCALE GENOMIC DNA]</scope>
    <source>
        <strain evidence="9 10">AC1583</strain>
    </source>
</reference>
<accession>A0ABR9NHC7</accession>
<comment type="caution">
    <text evidence="9">The sequence shown here is derived from an EMBL/GenBank/DDBJ whole genome shotgun (WGS) entry which is preliminary data.</text>
</comment>
<keyword evidence="5 7" id="KW-1133">Transmembrane helix</keyword>
<organism evidence="9 10">
    <name type="scientific">Acinetobacter oleivorans</name>
    <dbReference type="NCBI Taxonomy" id="1148157"/>
    <lineage>
        <taxon>Bacteria</taxon>
        <taxon>Pseudomonadati</taxon>
        <taxon>Pseudomonadota</taxon>
        <taxon>Gammaproteobacteria</taxon>
        <taxon>Moraxellales</taxon>
        <taxon>Moraxellaceae</taxon>
        <taxon>Acinetobacter</taxon>
    </lineage>
</organism>
<proteinExistence type="inferred from homology"/>
<feature type="transmembrane region" description="Helical" evidence="7">
    <location>
        <begin position="219"/>
        <end position="238"/>
    </location>
</feature>
<dbReference type="Pfam" id="PF00482">
    <property type="entry name" value="T2SSF"/>
    <property type="match status" value="2"/>
</dbReference>
<evidence type="ECO:0000256" key="5">
    <source>
        <dbReference type="ARBA" id="ARBA00022989"/>
    </source>
</evidence>
<dbReference type="Proteomes" id="UP000619170">
    <property type="component" value="Unassembled WGS sequence"/>
</dbReference>
<evidence type="ECO:0000256" key="2">
    <source>
        <dbReference type="ARBA" id="ARBA00005745"/>
    </source>
</evidence>
<gene>
    <name evidence="9" type="ORF">IIQ43_07185</name>
</gene>
<dbReference type="InterPro" id="IPR003004">
    <property type="entry name" value="GspF/PilC"/>
</dbReference>
<evidence type="ECO:0000256" key="4">
    <source>
        <dbReference type="ARBA" id="ARBA00022692"/>
    </source>
</evidence>
<comment type="subcellular location">
    <subcellularLocation>
        <location evidence="1">Cell membrane</location>
        <topology evidence="1">Multi-pass membrane protein</topology>
    </subcellularLocation>
</comment>
<sequence>MQSFNVRVINSIGQRETLNLTDESSEKIKKELESQGLLVLSIEQQGKGYNTLKKKSIKFNVVIFVHELRTLLISGLSLSEALDILNDHHGASQNTNDNPIYKIRNGLHLGLPLSEAMRSCENIFPEILLATVAASERNGTLIKALTSYIKYDEQISVIRSKVYNASMYPLTLMIVAFGVIMFLLMYLVPRFGAIYEGIDMDLPLASELMLKFGAWLGEYRLLFIGMISIVIFMSIYKVKKQGLEPTFMAVLSKISPLKKRLEVMYLSRFYRGLSLLLDSGASVTQAFNLSHSLLLPAQQKKLLQAKQLILEGHGLSFSLDQAYLTTAVSSRLLNAGDKNGEIVAMLDKSAEFHDLDLTQFVEKVSRLLEPILMLAIGLFIGVIVVLLYMPIFGLASGLQS</sequence>
<evidence type="ECO:0000259" key="8">
    <source>
        <dbReference type="Pfam" id="PF00482"/>
    </source>
</evidence>
<dbReference type="InterPro" id="IPR018076">
    <property type="entry name" value="T2SS_GspF_dom"/>
</dbReference>
<feature type="domain" description="Type II secretion system protein GspF" evidence="8">
    <location>
        <begin position="64"/>
        <end position="189"/>
    </location>
</feature>
<reference evidence="10" key="2">
    <citation type="submission" date="2023-07" db="EMBL/GenBank/DDBJ databases">
        <title>Acinetobacter oleivorans assembled AC1583.</title>
        <authorList>
            <person name="Yeo C.C."/>
        </authorList>
    </citation>
    <scope>NUCLEOTIDE SEQUENCE [LARGE SCALE GENOMIC DNA]</scope>
    <source>
        <strain evidence="10">AC1583</strain>
    </source>
</reference>
<dbReference type="RefSeq" id="WP_192834008.1">
    <property type="nucleotide sequence ID" value="NZ_JADAZL010000002.1"/>
</dbReference>
<evidence type="ECO:0000256" key="1">
    <source>
        <dbReference type="ARBA" id="ARBA00004651"/>
    </source>
</evidence>
<dbReference type="EMBL" id="JADAZL010000002">
    <property type="protein sequence ID" value="MBE2164319.1"/>
    <property type="molecule type" value="Genomic_DNA"/>
</dbReference>
<dbReference type="PANTHER" id="PTHR30012:SF0">
    <property type="entry name" value="TYPE II SECRETION SYSTEM PROTEIN F-RELATED"/>
    <property type="match status" value="1"/>
</dbReference>
<evidence type="ECO:0000313" key="9">
    <source>
        <dbReference type="EMBL" id="MBE2164319.1"/>
    </source>
</evidence>
<dbReference type="PRINTS" id="PR00812">
    <property type="entry name" value="BCTERIALGSPF"/>
</dbReference>
<keyword evidence="3" id="KW-1003">Cell membrane</keyword>
<keyword evidence="4 7" id="KW-0812">Transmembrane</keyword>
<feature type="transmembrane region" description="Helical" evidence="7">
    <location>
        <begin position="371"/>
        <end position="391"/>
    </location>
</feature>
<keyword evidence="10" id="KW-1185">Reference proteome</keyword>
<protein>
    <submittedName>
        <fullName evidence="9">Type II secretion system F family protein</fullName>
    </submittedName>
</protein>
<name>A0ABR9NHC7_9GAMM</name>
<dbReference type="PANTHER" id="PTHR30012">
    <property type="entry name" value="GENERAL SECRETION PATHWAY PROTEIN"/>
    <property type="match status" value="1"/>
</dbReference>
<evidence type="ECO:0000256" key="7">
    <source>
        <dbReference type="SAM" id="Phobius"/>
    </source>
</evidence>